<dbReference type="InterPro" id="IPR029052">
    <property type="entry name" value="Metallo-depent_PP-like"/>
</dbReference>
<dbReference type="AlphaFoldDB" id="E0VLI0"/>
<reference evidence="7" key="1">
    <citation type="submission" date="2007-04" db="EMBL/GenBank/DDBJ databases">
        <title>Annotation of Pediculus humanus corporis strain USDA.</title>
        <authorList>
            <person name="Kirkness E."/>
            <person name="Hannick L."/>
            <person name="Hass B."/>
            <person name="Bruggner R."/>
            <person name="Lawson D."/>
            <person name="Bidwell S."/>
            <person name="Joardar V."/>
            <person name="Caler E."/>
            <person name="Walenz B."/>
            <person name="Inman J."/>
            <person name="Schobel S."/>
            <person name="Galinsky K."/>
            <person name="Amedeo P."/>
            <person name="Strausberg R."/>
        </authorList>
    </citation>
    <scope>NUCLEOTIDE SEQUENCE</scope>
    <source>
        <strain evidence="7">USDA</strain>
    </source>
</reference>
<dbReference type="OrthoDB" id="45007at2759"/>
<reference evidence="7" key="2">
    <citation type="submission" date="2007-04" db="EMBL/GenBank/DDBJ databases">
        <title>The genome of the human body louse.</title>
        <authorList>
            <consortium name="The Human Body Louse Genome Consortium"/>
            <person name="Kirkness E."/>
            <person name="Walenz B."/>
            <person name="Hass B."/>
            <person name="Bruggner R."/>
            <person name="Strausberg R."/>
        </authorList>
    </citation>
    <scope>NUCLEOTIDE SEQUENCE</scope>
    <source>
        <strain evidence="7">USDA</strain>
    </source>
</reference>
<proteinExistence type="inferred from homology"/>
<comment type="similarity">
    <text evidence="3">Belongs to the metallophosphoesterase superfamily. Purple acid phosphatase family.</text>
</comment>
<evidence type="ECO:0000256" key="3">
    <source>
        <dbReference type="RuleBase" id="RU361203"/>
    </source>
</evidence>
<dbReference type="Pfam" id="PF16656">
    <property type="entry name" value="Pur_ac_phosph_N"/>
    <property type="match status" value="1"/>
</dbReference>
<dbReference type="eggNOG" id="KOG1378">
    <property type="taxonomic scope" value="Eukaryota"/>
</dbReference>
<dbReference type="HOGENOM" id="CLU_013387_5_0_1"/>
<dbReference type="SUPFAM" id="SSF49363">
    <property type="entry name" value="Purple acid phosphatase, N-terminal domain"/>
    <property type="match status" value="1"/>
</dbReference>
<name>E0VLI0_PEDHC</name>
<evidence type="ECO:0000259" key="5">
    <source>
        <dbReference type="Pfam" id="PF14008"/>
    </source>
</evidence>
<keyword evidence="1" id="KW-0732">Signal</keyword>
<dbReference type="InterPro" id="IPR008963">
    <property type="entry name" value="Purple_acid_Pase-like_N"/>
</dbReference>
<keyword evidence="3" id="KW-0378">Hydrolase</keyword>
<reference evidence="8" key="3">
    <citation type="submission" date="2020-05" db="UniProtKB">
        <authorList>
            <consortium name="EnsemblMetazoa"/>
        </authorList>
    </citation>
    <scope>IDENTIFICATION</scope>
    <source>
        <strain evidence="8">USDA</strain>
    </source>
</reference>
<dbReference type="EC" id="3.1.3.2" evidence="3"/>
<dbReference type="Gene3D" id="2.60.40.380">
    <property type="entry name" value="Purple acid phosphatase-like, N-terminal"/>
    <property type="match status" value="1"/>
</dbReference>
<dbReference type="GO" id="GO:0003993">
    <property type="term" value="F:acid phosphatase activity"/>
    <property type="evidence" value="ECO:0007669"/>
    <property type="project" value="UniProtKB-EC"/>
</dbReference>
<dbReference type="VEuPathDB" id="VectorBase:PHUM288230"/>
<dbReference type="EMBL" id="DS235271">
    <property type="protein sequence ID" value="EEB14236.1"/>
    <property type="molecule type" value="Genomic_DNA"/>
</dbReference>
<dbReference type="InterPro" id="IPR041792">
    <property type="entry name" value="MPP_PAP"/>
</dbReference>
<dbReference type="PANTHER" id="PTHR45867">
    <property type="entry name" value="PURPLE ACID PHOSPHATASE"/>
    <property type="match status" value="1"/>
</dbReference>
<dbReference type="RefSeq" id="XP_002426974.1">
    <property type="nucleotide sequence ID" value="XM_002426929.1"/>
</dbReference>
<sequence length="421" mass="48562">MKVQKKNLLKNVHGVIWPEQIHLSFGKYPQEIVVTWVTFYPTRNSIVWYGTLLEGLTNQAKGLSQKFIDGGQRGTIRYIHRVVLSHLIPQTLYGYRCGSQNGFSEQYVFKTVPEDVNWSPRIIIFGDMGWKGAAIVPFLQKEIMENEVNAIFHVGDIAYNMDSLDGLVGDEFLRMIQPIATSVPYMTIVGNHEQAYNFSHYKNKFTMPGESDGLFYSINLGPAHFISFSTEVYYFLEYGSDSIMTQFNWLKKDLMKASSSENRNRQPWIFVLGHRPMYCSSDTNEDCSYDSNILKCCVMNSRVYDLENLFHENKVDIMFSGHMHYYERTWPIYKNKVYNGSYCEPYKNPKACIHVITGAAGMISGTEVASNIRQDRFPFYNNDNSYTVLTIVNGTHLRLEQISTTKGGKVIDFFWLIKDQL</sequence>
<dbReference type="PANTHER" id="PTHR45867:SF3">
    <property type="entry name" value="ACID PHOSPHATASE TYPE 7"/>
    <property type="match status" value="1"/>
</dbReference>
<evidence type="ECO:0000313" key="8">
    <source>
        <dbReference type="EnsemblMetazoa" id="PHUM288230-PA"/>
    </source>
</evidence>
<dbReference type="STRING" id="121224.E0VLI0"/>
<dbReference type="InterPro" id="IPR004843">
    <property type="entry name" value="Calcineurin-like_PHP"/>
</dbReference>
<dbReference type="Pfam" id="PF00149">
    <property type="entry name" value="Metallophos"/>
    <property type="match status" value="1"/>
</dbReference>
<accession>E0VLI0</accession>
<feature type="domain" description="Purple acid phosphatase N-terminal" evidence="6">
    <location>
        <begin position="18"/>
        <end position="111"/>
    </location>
</feature>
<evidence type="ECO:0000259" key="6">
    <source>
        <dbReference type="Pfam" id="PF16656"/>
    </source>
</evidence>
<dbReference type="KEGG" id="phu:Phum_PHUM288230"/>
<dbReference type="InParanoid" id="E0VLI0"/>
<dbReference type="Gene3D" id="3.60.21.10">
    <property type="match status" value="1"/>
</dbReference>
<evidence type="ECO:0000259" key="4">
    <source>
        <dbReference type="Pfam" id="PF00149"/>
    </source>
</evidence>
<dbReference type="CTD" id="8229598"/>
<protein>
    <recommendedName>
        <fullName evidence="3">Purple acid phosphatase</fullName>
        <ecNumber evidence="3">3.1.3.2</ecNumber>
    </recommendedName>
</protein>
<dbReference type="InterPro" id="IPR015914">
    <property type="entry name" value="PAPs_N"/>
</dbReference>
<evidence type="ECO:0000313" key="7">
    <source>
        <dbReference type="EMBL" id="EEB14236.1"/>
    </source>
</evidence>
<feature type="domain" description="Calcineurin-like phosphoesterase" evidence="4">
    <location>
        <begin position="121"/>
        <end position="326"/>
    </location>
</feature>
<dbReference type="EnsemblMetazoa" id="PHUM288230-RA">
    <property type="protein sequence ID" value="PHUM288230-PA"/>
    <property type="gene ID" value="PHUM288230"/>
</dbReference>
<feature type="domain" description="Purple acid phosphatase C-terminal" evidence="5">
    <location>
        <begin position="351"/>
        <end position="412"/>
    </location>
</feature>
<evidence type="ECO:0000256" key="2">
    <source>
        <dbReference type="ARBA" id="ARBA00023180"/>
    </source>
</evidence>
<dbReference type="InterPro" id="IPR025733">
    <property type="entry name" value="PAPs_C"/>
</dbReference>
<comment type="catalytic activity">
    <reaction evidence="3">
        <text>a phosphate monoester + H2O = an alcohol + phosphate</text>
        <dbReference type="Rhea" id="RHEA:15017"/>
        <dbReference type="ChEBI" id="CHEBI:15377"/>
        <dbReference type="ChEBI" id="CHEBI:30879"/>
        <dbReference type="ChEBI" id="CHEBI:43474"/>
        <dbReference type="ChEBI" id="CHEBI:67140"/>
        <dbReference type="EC" id="3.1.3.2"/>
    </reaction>
</comment>
<dbReference type="Pfam" id="PF14008">
    <property type="entry name" value="Metallophos_C"/>
    <property type="match status" value="1"/>
</dbReference>
<dbReference type="GO" id="GO:0046872">
    <property type="term" value="F:metal ion binding"/>
    <property type="evidence" value="ECO:0007669"/>
    <property type="project" value="InterPro"/>
</dbReference>
<dbReference type="CDD" id="cd00839">
    <property type="entry name" value="MPP_PAPs"/>
    <property type="match status" value="1"/>
</dbReference>
<dbReference type="EMBL" id="AAZO01003345">
    <property type="status" value="NOT_ANNOTATED_CDS"/>
    <property type="molecule type" value="Genomic_DNA"/>
</dbReference>
<dbReference type="GeneID" id="8229598"/>
<keyword evidence="2" id="KW-0325">Glycoprotein</keyword>
<dbReference type="SUPFAM" id="SSF56300">
    <property type="entry name" value="Metallo-dependent phosphatases"/>
    <property type="match status" value="1"/>
</dbReference>
<evidence type="ECO:0000256" key="1">
    <source>
        <dbReference type="ARBA" id="ARBA00022729"/>
    </source>
</evidence>
<evidence type="ECO:0000313" key="9">
    <source>
        <dbReference type="Proteomes" id="UP000009046"/>
    </source>
</evidence>
<organism>
    <name type="scientific">Pediculus humanus subsp. corporis</name>
    <name type="common">Body louse</name>
    <dbReference type="NCBI Taxonomy" id="121224"/>
    <lineage>
        <taxon>Eukaryota</taxon>
        <taxon>Metazoa</taxon>
        <taxon>Ecdysozoa</taxon>
        <taxon>Arthropoda</taxon>
        <taxon>Hexapoda</taxon>
        <taxon>Insecta</taxon>
        <taxon>Pterygota</taxon>
        <taxon>Neoptera</taxon>
        <taxon>Paraneoptera</taxon>
        <taxon>Psocodea</taxon>
        <taxon>Troctomorpha</taxon>
        <taxon>Phthiraptera</taxon>
        <taxon>Anoplura</taxon>
        <taxon>Pediculidae</taxon>
        <taxon>Pediculus</taxon>
    </lineage>
</organism>
<keyword evidence="9" id="KW-1185">Reference proteome</keyword>
<dbReference type="Proteomes" id="UP000009046">
    <property type="component" value="Unassembled WGS sequence"/>
</dbReference>
<dbReference type="OMA" id="DCTHHET"/>
<gene>
    <name evidence="8" type="primary">8229598</name>
    <name evidence="7" type="ORF">Phum_PHUM288230</name>
</gene>